<dbReference type="AlphaFoldDB" id="A0A6A3A6S3"/>
<evidence type="ECO:0000256" key="1">
    <source>
        <dbReference type="ARBA" id="ARBA00005437"/>
    </source>
</evidence>
<keyword evidence="3" id="KW-1185">Reference proteome</keyword>
<dbReference type="PANTHER" id="PTHR31087:SF14">
    <property type="entry name" value="PROTEIN LURP-ONE-RELATED 17"/>
    <property type="match status" value="1"/>
</dbReference>
<protein>
    <submittedName>
        <fullName evidence="2">Respiratory burst oxidase-like protein A-like isoform 1</fullName>
    </submittedName>
</protein>
<dbReference type="Gene3D" id="2.40.160.200">
    <property type="entry name" value="LURP1-related"/>
    <property type="match status" value="1"/>
</dbReference>
<dbReference type="PANTHER" id="PTHR31087">
    <property type="match status" value="1"/>
</dbReference>
<comment type="caution">
    <text evidence="2">The sequence shown here is derived from an EMBL/GenBank/DDBJ whole genome shotgun (WGS) entry which is preliminary data.</text>
</comment>
<accession>A0A6A3A6S3</accession>
<dbReference type="InterPro" id="IPR038595">
    <property type="entry name" value="LOR_sf"/>
</dbReference>
<organism evidence="2 3">
    <name type="scientific">Hibiscus syriacus</name>
    <name type="common">Rose of Sharon</name>
    <dbReference type="NCBI Taxonomy" id="106335"/>
    <lineage>
        <taxon>Eukaryota</taxon>
        <taxon>Viridiplantae</taxon>
        <taxon>Streptophyta</taxon>
        <taxon>Embryophyta</taxon>
        <taxon>Tracheophyta</taxon>
        <taxon>Spermatophyta</taxon>
        <taxon>Magnoliopsida</taxon>
        <taxon>eudicotyledons</taxon>
        <taxon>Gunneridae</taxon>
        <taxon>Pentapetalae</taxon>
        <taxon>rosids</taxon>
        <taxon>malvids</taxon>
        <taxon>Malvales</taxon>
        <taxon>Malvaceae</taxon>
        <taxon>Malvoideae</taxon>
        <taxon>Hibiscus</taxon>
    </lineage>
</organism>
<sequence length="219" mass="24654">MLRMFLSLKSSSRSSQEDEHRRVRSALAEPSKTRCDPCTSLTVWRKSLVISCNGFTVIDSYGDVVYRVDNYTGRPRELVLMDGSGKSILAMQRSKNLRLLDTWLVYGGEVGDHCTSTKEAIFYVKKCINILHGNPNVLAYVYWCRSSEKGYAYMIEGSYSHRSCKVVDQTKRVVAEIKRKDAMIGGVSFGVEVFTLIVEAGFDPGFAMALLLLLDQMFS</sequence>
<reference evidence="2" key="1">
    <citation type="submission" date="2019-09" db="EMBL/GenBank/DDBJ databases">
        <title>Draft genome information of white flower Hibiscus syriacus.</title>
        <authorList>
            <person name="Kim Y.-M."/>
        </authorList>
    </citation>
    <scope>NUCLEOTIDE SEQUENCE [LARGE SCALE GENOMIC DNA]</scope>
    <source>
        <strain evidence="2">YM2019G1</strain>
    </source>
</reference>
<dbReference type="InterPro" id="IPR007612">
    <property type="entry name" value="LOR"/>
</dbReference>
<dbReference type="Proteomes" id="UP000436088">
    <property type="component" value="Unassembled WGS sequence"/>
</dbReference>
<dbReference type="SUPFAM" id="SSF54518">
    <property type="entry name" value="Tubby C-terminal domain-like"/>
    <property type="match status" value="1"/>
</dbReference>
<evidence type="ECO:0000313" key="2">
    <source>
        <dbReference type="EMBL" id="KAE8699858.1"/>
    </source>
</evidence>
<evidence type="ECO:0000313" key="3">
    <source>
        <dbReference type="Proteomes" id="UP000436088"/>
    </source>
</evidence>
<comment type="similarity">
    <text evidence="1">Belongs to the LOR family.</text>
</comment>
<dbReference type="InterPro" id="IPR025659">
    <property type="entry name" value="Tubby-like_C"/>
</dbReference>
<dbReference type="Pfam" id="PF04525">
    <property type="entry name" value="LOR"/>
    <property type="match status" value="1"/>
</dbReference>
<dbReference type="EMBL" id="VEPZ02001033">
    <property type="protein sequence ID" value="KAE8699858.1"/>
    <property type="molecule type" value="Genomic_DNA"/>
</dbReference>
<name>A0A6A3A6S3_HIBSY</name>
<gene>
    <name evidence="2" type="ORF">F3Y22_tig00110569pilonHSYRG00087</name>
</gene>
<proteinExistence type="inferred from homology"/>